<evidence type="ECO:0000313" key="3">
    <source>
        <dbReference type="Proteomes" id="UP000381378"/>
    </source>
</evidence>
<proteinExistence type="predicted"/>
<evidence type="ECO:0000313" key="2">
    <source>
        <dbReference type="EMBL" id="VVQ10179.1"/>
    </source>
</evidence>
<dbReference type="Proteomes" id="UP000381378">
    <property type="component" value="Unassembled WGS sequence"/>
</dbReference>
<sequence>MLTPAKYWRVACPLDIEVPQPASTYPLPEGLANQASPPAKGHGLTIAAYDEISQTGLLRWIGVITSVAGSICHVDWRPASAEIWVDTGTGRGRWRAGGFGFAPKKITDYGLHELWSGSFPELDLRAHNSMAVEPKSRRKQQTHNIDPVRLNPLEVIGEPANGAKSGVVYLLKSAYGYKVGRTRNIPNRMRAFGVKLPFIYTIPLCAWFEDCHAAESRYHRRFADKRINGEWFDLDDSDIQLLRLRA</sequence>
<reference evidence="2 3" key="1">
    <citation type="submission" date="2019-09" db="EMBL/GenBank/DDBJ databases">
        <authorList>
            <person name="Chandra G."/>
            <person name="Truman W A."/>
        </authorList>
    </citation>
    <scope>NUCLEOTIDE SEQUENCE [LARGE SCALE GENOMIC DNA]</scope>
    <source>
        <strain evidence="2">PS928</strain>
    </source>
</reference>
<evidence type="ECO:0000259" key="1">
    <source>
        <dbReference type="SMART" id="SM00974"/>
    </source>
</evidence>
<dbReference type="SMART" id="SM00974">
    <property type="entry name" value="T5orf172"/>
    <property type="match status" value="1"/>
</dbReference>
<name>A0A5E7UIF3_PSEFL</name>
<protein>
    <recommendedName>
        <fullName evidence="1">Bacteriophage T5 Orf172 DNA-binding domain-containing protein</fullName>
    </recommendedName>
</protein>
<dbReference type="OrthoDB" id="5917870at2"/>
<dbReference type="EMBL" id="CABVJF010000013">
    <property type="protein sequence ID" value="VVQ10179.1"/>
    <property type="molecule type" value="Genomic_DNA"/>
</dbReference>
<gene>
    <name evidence="2" type="ORF">PS928_03591</name>
</gene>
<dbReference type="AlphaFoldDB" id="A0A5E7UIF3"/>
<dbReference type="Pfam" id="PF13455">
    <property type="entry name" value="MUG113"/>
    <property type="match status" value="1"/>
</dbReference>
<dbReference type="InterPro" id="IPR018306">
    <property type="entry name" value="Phage_T5_Orf172_DNA-bd"/>
</dbReference>
<dbReference type="RefSeq" id="WP_150786862.1">
    <property type="nucleotide sequence ID" value="NZ_CABVJF010000013.1"/>
</dbReference>
<accession>A0A5E7UIF3</accession>
<feature type="domain" description="Bacteriophage T5 Orf172 DNA-binding" evidence="1">
    <location>
        <begin position="171"/>
        <end position="246"/>
    </location>
</feature>
<organism evidence="2 3">
    <name type="scientific">Pseudomonas fluorescens</name>
    <dbReference type="NCBI Taxonomy" id="294"/>
    <lineage>
        <taxon>Bacteria</taxon>
        <taxon>Pseudomonadati</taxon>
        <taxon>Pseudomonadota</taxon>
        <taxon>Gammaproteobacteria</taxon>
        <taxon>Pseudomonadales</taxon>
        <taxon>Pseudomonadaceae</taxon>
        <taxon>Pseudomonas</taxon>
    </lineage>
</organism>